<dbReference type="EMBL" id="CVRI01000043">
    <property type="protein sequence ID" value="CRK96272.1"/>
    <property type="molecule type" value="Genomic_DNA"/>
</dbReference>
<evidence type="ECO:0000313" key="1">
    <source>
        <dbReference type="EMBL" id="CRK96272.1"/>
    </source>
</evidence>
<accession>A0A1J1I7N7</accession>
<protein>
    <submittedName>
        <fullName evidence="1">CLUMA_CG009694, isoform A</fullName>
    </submittedName>
</protein>
<gene>
    <name evidence="1" type="ORF">CLUMA_CG009694</name>
</gene>
<name>A0A1J1I7N7_9DIPT</name>
<dbReference type="Proteomes" id="UP000183832">
    <property type="component" value="Unassembled WGS sequence"/>
</dbReference>
<sequence>MINLTAKENPLRTYERVFLNEKLLFEQTIVAKNKHQRVKDISTFTFIHLSIPFKILRKEKNKVKLKVNLIV</sequence>
<evidence type="ECO:0000313" key="2">
    <source>
        <dbReference type="Proteomes" id="UP000183832"/>
    </source>
</evidence>
<dbReference type="AlphaFoldDB" id="A0A1J1I7N7"/>
<proteinExistence type="predicted"/>
<organism evidence="1 2">
    <name type="scientific">Clunio marinus</name>
    <dbReference type="NCBI Taxonomy" id="568069"/>
    <lineage>
        <taxon>Eukaryota</taxon>
        <taxon>Metazoa</taxon>
        <taxon>Ecdysozoa</taxon>
        <taxon>Arthropoda</taxon>
        <taxon>Hexapoda</taxon>
        <taxon>Insecta</taxon>
        <taxon>Pterygota</taxon>
        <taxon>Neoptera</taxon>
        <taxon>Endopterygota</taxon>
        <taxon>Diptera</taxon>
        <taxon>Nematocera</taxon>
        <taxon>Chironomoidea</taxon>
        <taxon>Chironomidae</taxon>
        <taxon>Clunio</taxon>
    </lineage>
</organism>
<keyword evidence="2" id="KW-1185">Reference proteome</keyword>
<reference evidence="1 2" key="1">
    <citation type="submission" date="2015-04" db="EMBL/GenBank/DDBJ databases">
        <authorList>
            <person name="Syromyatnikov M.Y."/>
            <person name="Popov V.N."/>
        </authorList>
    </citation>
    <scope>NUCLEOTIDE SEQUENCE [LARGE SCALE GENOMIC DNA]</scope>
</reference>